<dbReference type="PANTHER" id="PTHR17271:SF1">
    <property type="entry name" value="PROTEIN OUTSPREAD"/>
    <property type="match status" value="1"/>
</dbReference>
<feature type="region of interest" description="Disordered" evidence="1">
    <location>
        <begin position="98"/>
        <end position="129"/>
    </location>
</feature>
<evidence type="ECO:0000256" key="1">
    <source>
        <dbReference type="SAM" id="MobiDB-lite"/>
    </source>
</evidence>
<protein>
    <recommendedName>
        <fullName evidence="2">PH domain-containing protein</fullName>
    </recommendedName>
</protein>
<accession>A0A1V9XDG4</accession>
<dbReference type="InterPro" id="IPR011993">
    <property type="entry name" value="PH-like_dom_sf"/>
</dbReference>
<dbReference type="InterPro" id="IPR052223">
    <property type="entry name" value="Actin_Cytoskeleton_Reg"/>
</dbReference>
<comment type="caution">
    <text evidence="3">The sequence shown here is derived from an EMBL/GenBank/DDBJ whole genome shotgun (WGS) entry which is preliminary data.</text>
</comment>
<gene>
    <name evidence="3" type="ORF">BIW11_03983</name>
</gene>
<feature type="compositionally biased region" description="Gly residues" evidence="1">
    <location>
        <begin position="447"/>
        <end position="459"/>
    </location>
</feature>
<feature type="compositionally biased region" description="Polar residues" evidence="1">
    <location>
        <begin position="397"/>
        <end position="418"/>
    </location>
</feature>
<dbReference type="OrthoDB" id="9942268at2759"/>
<organism evidence="3 4">
    <name type="scientific">Tropilaelaps mercedesae</name>
    <dbReference type="NCBI Taxonomy" id="418985"/>
    <lineage>
        <taxon>Eukaryota</taxon>
        <taxon>Metazoa</taxon>
        <taxon>Ecdysozoa</taxon>
        <taxon>Arthropoda</taxon>
        <taxon>Chelicerata</taxon>
        <taxon>Arachnida</taxon>
        <taxon>Acari</taxon>
        <taxon>Parasitiformes</taxon>
        <taxon>Mesostigmata</taxon>
        <taxon>Gamasina</taxon>
        <taxon>Dermanyssoidea</taxon>
        <taxon>Laelapidae</taxon>
        <taxon>Tropilaelaps</taxon>
    </lineage>
</organism>
<dbReference type="PROSITE" id="PS50003">
    <property type="entry name" value="PH_DOMAIN"/>
    <property type="match status" value="1"/>
</dbReference>
<evidence type="ECO:0000259" key="2">
    <source>
        <dbReference type="PROSITE" id="PS50003"/>
    </source>
</evidence>
<proteinExistence type="predicted"/>
<name>A0A1V9XDG4_9ACAR</name>
<feature type="compositionally biased region" description="Low complexity" evidence="1">
    <location>
        <begin position="353"/>
        <end position="383"/>
    </location>
</feature>
<feature type="compositionally biased region" description="Polar residues" evidence="1">
    <location>
        <begin position="462"/>
        <end position="481"/>
    </location>
</feature>
<dbReference type="Gene3D" id="2.30.29.30">
    <property type="entry name" value="Pleckstrin-homology domain (PH domain)/Phosphotyrosine-binding domain (PTB)"/>
    <property type="match status" value="1"/>
</dbReference>
<dbReference type="EMBL" id="MNPL01014749">
    <property type="protein sequence ID" value="OQR71372.1"/>
    <property type="molecule type" value="Genomic_DNA"/>
</dbReference>
<reference evidence="3 4" key="1">
    <citation type="journal article" date="2017" name="Gigascience">
        <title>Draft genome of the honey bee ectoparasitic mite, Tropilaelaps mercedesae, is shaped by the parasitic life history.</title>
        <authorList>
            <person name="Dong X."/>
            <person name="Armstrong S.D."/>
            <person name="Xia D."/>
            <person name="Makepeace B.L."/>
            <person name="Darby A.C."/>
            <person name="Kadowaki T."/>
        </authorList>
    </citation>
    <scope>NUCLEOTIDE SEQUENCE [LARGE SCALE GENOMIC DNA]</scope>
    <source>
        <strain evidence="3">Wuxi-XJTLU</strain>
    </source>
</reference>
<feature type="region of interest" description="Disordered" evidence="1">
    <location>
        <begin position="353"/>
        <end position="481"/>
    </location>
</feature>
<feature type="domain" description="PH" evidence="2">
    <location>
        <begin position="239"/>
        <end position="331"/>
    </location>
</feature>
<dbReference type="AlphaFoldDB" id="A0A1V9XDG4"/>
<dbReference type="STRING" id="418985.A0A1V9XDG4"/>
<dbReference type="Proteomes" id="UP000192247">
    <property type="component" value="Unassembled WGS sequence"/>
</dbReference>
<feature type="compositionally biased region" description="Polar residues" evidence="1">
    <location>
        <begin position="101"/>
        <end position="129"/>
    </location>
</feature>
<keyword evidence="4" id="KW-1185">Reference proteome</keyword>
<dbReference type="InterPro" id="IPR001849">
    <property type="entry name" value="PH_domain"/>
</dbReference>
<evidence type="ECO:0000313" key="4">
    <source>
        <dbReference type="Proteomes" id="UP000192247"/>
    </source>
</evidence>
<sequence length="481" mass="50417">MFDSTSATGLNSLDDCEVMKKRRFLKRETKALKSQRSRSDGVAKMLPSAHIEDNSASHQSLSSQWNIIGTSNVHSTTSAGGPMGQRSSMSGQFGEWRQRSPMMSQLSQSHTPTSQTLTPGTNNSTPVKRTCHNNSVYLLLSDIGSCDGQSPNTSSIVTPSKLQTSSLPIDRKLKTLGSPPQLRGVPDGCPLDLVENHVESGAGSLHIGNLIPTAPLASLGAPSNQKEQHHTSGGLLLMKKGWLYLRQRYNGQGSLAQFTDPSAEEKGQARGTLDTRALRAATELDNADRNYAFALVWTPSGGEGPSRELVLSATTSAIRANWLQAIRQAAAASNALAMAPPCSTGTHGLTLATSSPVGSSSASITSGLTSSSTSLTGGSPGSAMVSSHSDNSRQFRRQLSPTRTAISGAITSTVTTTESIKDMSLPLGQEKDTASKRLNSRALSGTGHAGSPGDSGGEGSFFSATDSTPTQETSQSLATRQ</sequence>
<dbReference type="SUPFAM" id="SSF50729">
    <property type="entry name" value="PH domain-like"/>
    <property type="match status" value="1"/>
</dbReference>
<dbReference type="GO" id="GO:0015629">
    <property type="term" value="C:actin cytoskeleton"/>
    <property type="evidence" value="ECO:0007669"/>
    <property type="project" value="TreeGrafter"/>
</dbReference>
<evidence type="ECO:0000313" key="3">
    <source>
        <dbReference type="EMBL" id="OQR71372.1"/>
    </source>
</evidence>
<dbReference type="GO" id="GO:0051015">
    <property type="term" value="F:actin filament binding"/>
    <property type="evidence" value="ECO:0007669"/>
    <property type="project" value="TreeGrafter"/>
</dbReference>
<dbReference type="PANTHER" id="PTHR17271">
    <property type="entry name" value="PLECKSTRIN HOMOLOGY PH DOMAIN-CONTAINING PROTEIN"/>
    <property type="match status" value="1"/>
</dbReference>
<dbReference type="InParanoid" id="A0A1V9XDG4"/>